<gene>
    <name evidence="2" type="ORF">Ctaglu_12560</name>
</gene>
<keyword evidence="3" id="KW-1185">Reference proteome</keyword>
<dbReference type="Pfam" id="PF08349">
    <property type="entry name" value="DUF1722"/>
    <property type="match status" value="1"/>
</dbReference>
<feature type="domain" description="DUF1722" evidence="1">
    <location>
        <begin position="200"/>
        <end position="316"/>
    </location>
</feature>
<protein>
    <recommendedName>
        <fullName evidence="1">DUF1722 domain-containing protein</fullName>
    </recommendedName>
</protein>
<dbReference type="PANTHER" id="PTHR30087:SF0">
    <property type="entry name" value="INNER MEMBRANE PROTEIN"/>
    <property type="match status" value="1"/>
</dbReference>
<dbReference type="RefSeq" id="WP_124999221.1">
    <property type="nucleotide sequence ID" value="NZ_BHYK01000005.1"/>
</dbReference>
<dbReference type="OrthoDB" id="9797779at2"/>
<dbReference type="Proteomes" id="UP000287872">
    <property type="component" value="Unassembled WGS sequence"/>
</dbReference>
<name>A0A401UJ93_9CLOT</name>
<reference evidence="2 3" key="1">
    <citation type="submission" date="2018-11" db="EMBL/GenBank/DDBJ databases">
        <title>Genome sequencing and assembly of Clostridium tagluense strain A121.</title>
        <authorList>
            <person name="Murakami T."/>
            <person name="Segawa T."/>
            <person name="Shcherbakova V.A."/>
            <person name="Mori H."/>
            <person name="Yoshimura Y."/>
        </authorList>
    </citation>
    <scope>NUCLEOTIDE SEQUENCE [LARGE SCALE GENOMIC DNA]</scope>
    <source>
        <strain evidence="2 3">A121</strain>
    </source>
</reference>
<evidence type="ECO:0000313" key="3">
    <source>
        <dbReference type="Proteomes" id="UP000287872"/>
    </source>
</evidence>
<dbReference type="PANTHER" id="PTHR30087">
    <property type="entry name" value="INNER MEMBRANE PROTEIN"/>
    <property type="match status" value="1"/>
</dbReference>
<comment type="caution">
    <text evidence="2">The sequence shown here is derived from an EMBL/GenBank/DDBJ whole genome shotgun (WGS) entry which is preliminary data.</text>
</comment>
<dbReference type="InterPro" id="IPR007553">
    <property type="entry name" value="2-thiour_desulf"/>
</dbReference>
<evidence type="ECO:0000259" key="1">
    <source>
        <dbReference type="Pfam" id="PF08349"/>
    </source>
</evidence>
<accession>A0A401UJ93</accession>
<organism evidence="2 3">
    <name type="scientific">Clostridium tagluense</name>
    <dbReference type="NCBI Taxonomy" id="360422"/>
    <lineage>
        <taxon>Bacteria</taxon>
        <taxon>Bacillati</taxon>
        <taxon>Bacillota</taxon>
        <taxon>Clostridia</taxon>
        <taxon>Eubacteriales</taxon>
        <taxon>Clostridiaceae</taxon>
        <taxon>Clostridium</taxon>
    </lineage>
</organism>
<evidence type="ECO:0000313" key="2">
    <source>
        <dbReference type="EMBL" id="GCD09633.1"/>
    </source>
</evidence>
<sequence length="331" mass="37952">MKLSYKEKINNVKPVVVVSRCLGFEACRYNGQLDGCNLVEKLKNFVDFITVCPEVQIGLEIPRAAIRVVKENEDAPVKLMQHGGEREFSTEMMEFGEKFLKELPKVDGFILKSKSPSCGIKEVKIYKSIEKGSTSVKGSGLFGGLVMEKFEGLAIEDDGRVKNYNIRQHFLTKLYIMKNFRVIKESMRVEDLVEFHGTNKLLLMSYNQKQLKILGSIVGRHGELNAQQVYAQYEENLMLALNKLPRYTSNINVLTKSMGYFSEKLTHREKEFILDTIEQYRQSKVPFSVPLYVIKSNAIRFEEKNLINQSFFEPYPLELDNVTDSGKGLDK</sequence>
<dbReference type="AlphaFoldDB" id="A0A401UJ93"/>
<dbReference type="InterPro" id="IPR013560">
    <property type="entry name" value="DUF1722"/>
</dbReference>
<proteinExistence type="predicted"/>
<dbReference type="Pfam" id="PF04463">
    <property type="entry name" value="2-thiour_desulf"/>
    <property type="match status" value="1"/>
</dbReference>
<dbReference type="EMBL" id="BHYK01000005">
    <property type="protein sequence ID" value="GCD09633.1"/>
    <property type="molecule type" value="Genomic_DNA"/>
</dbReference>